<evidence type="ECO:0000256" key="1">
    <source>
        <dbReference type="SAM" id="MobiDB-lite"/>
    </source>
</evidence>
<evidence type="ECO:0000313" key="2">
    <source>
        <dbReference type="EMBL" id="SEE79541.1"/>
    </source>
</evidence>
<keyword evidence="3" id="KW-1185">Reference proteome</keyword>
<proteinExistence type="predicted"/>
<evidence type="ECO:0000313" key="3">
    <source>
        <dbReference type="Proteomes" id="UP000242849"/>
    </source>
</evidence>
<sequence length="119" mass="12848">MATTKKRIAVSLSPELEQALNDLRDATGVAPSSFVAEIMTQSIPMIRGVTEAALEAKNSPSNALRLMQRSMMQALGEVAGMQLDLIDQETALRKTPKSIPAQEKPSVKPAKTKRSKAKT</sequence>
<dbReference type="RefSeq" id="WP_090387993.1">
    <property type="nucleotide sequence ID" value="NZ_FNSC01000003.1"/>
</dbReference>
<gene>
    <name evidence="2" type="ORF">SAMN05421553_5121</name>
</gene>
<name>A0A1H5LT16_PSEAG</name>
<protein>
    <submittedName>
        <fullName evidence="2">Uncharacterized protein</fullName>
    </submittedName>
</protein>
<dbReference type="AlphaFoldDB" id="A0A1H5LT16"/>
<accession>A0A1H5LT16</accession>
<dbReference type="Proteomes" id="UP000242849">
    <property type="component" value="Unassembled WGS sequence"/>
</dbReference>
<reference evidence="3" key="1">
    <citation type="submission" date="2016-10" db="EMBL/GenBank/DDBJ databases">
        <authorList>
            <person name="Varghese N."/>
            <person name="Submissions S."/>
        </authorList>
    </citation>
    <scope>NUCLEOTIDE SEQUENCE [LARGE SCALE GENOMIC DNA]</scope>
    <source>
        <strain evidence="3">DSM 12111</strain>
    </source>
</reference>
<dbReference type="OrthoDB" id="9986398at2"/>
<feature type="region of interest" description="Disordered" evidence="1">
    <location>
        <begin position="91"/>
        <end position="119"/>
    </location>
</feature>
<feature type="compositionally biased region" description="Basic residues" evidence="1">
    <location>
        <begin position="110"/>
        <end position="119"/>
    </location>
</feature>
<dbReference type="EMBL" id="FNSC01000003">
    <property type="protein sequence ID" value="SEE79541.1"/>
    <property type="molecule type" value="Genomic_DNA"/>
</dbReference>
<organism evidence="2 3">
    <name type="scientific">Pseudomonas anguilliseptica</name>
    <dbReference type="NCBI Taxonomy" id="53406"/>
    <lineage>
        <taxon>Bacteria</taxon>
        <taxon>Pseudomonadati</taxon>
        <taxon>Pseudomonadota</taxon>
        <taxon>Gammaproteobacteria</taxon>
        <taxon>Pseudomonadales</taxon>
        <taxon>Pseudomonadaceae</taxon>
        <taxon>Pseudomonas</taxon>
    </lineage>
</organism>